<keyword evidence="1" id="KW-0472">Membrane</keyword>
<feature type="domain" description="Inner membrane component" evidence="2">
    <location>
        <begin position="4"/>
        <end position="54"/>
    </location>
</feature>
<evidence type="ECO:0000313" key="4">
    <source>
        <dbReference type="Proteomes" id="UP000216345"/>
    </source>
</evidence>
<reference evidence="3 4" key="1">
    <citation type="submission" date="2017-07" db="EMBL/GenBank/DDBJ databases">
        <title>Phylogenetic study on the rhizospheric bacterium Ochrobactrum sp. A44.</title>
        <authorList>
            <person name="Krzyzanowska D.M."/>
            <person name="Ossowicki A."/>
            <person name="Rajewska M."/>
            <person name="Maciag T."/>
            <person name="Kaczynski Z."/>
            <person name="Czerwicka M."/>
            <person name="Jafra S."/>
        </authorList>
    </citation>
    <scope>NUCLEOTIDE SEQUENCE [LARGE SCALE GENOMIC DNA]</scope>
    <source>
        <strain evidence="3 4">PR17</strain>
    </source>
</reference>
<evidence type="ECO:0000256" key="1">
    <source>
        <dbReference type="PIRNR" id="PIRNR028777"/>
    </source>
</evidence>
<dbReference type="Pfam" id="PF03733">
    <property type="entry name" value="YccF"/>
    <property type="match status" value="2"/>
</dbReference>
<proteinExistence type="predicted"/>
<protein>
    <recommendedName>
        <fullName evidence="1">Inner membrane protein YccF</fullName>
    </recommendedName>
</protein>
<name>A0A256F8X3_9HYPH</name>
<dbReference type="PANTHER" id="PTHR42903:SF1">
    <property type="entry name" value="INNER MEMBRANE PROTEIN YCCF"/>
    <property type="match status" value="1"/>
</dbReference>
<feature type="transmembrane region" description="Helical" evidence="1">
    <location>
        <begin position="91"/>
        <end position="115"/>
    </location>
</feature>
<organism evidence="3 4">
    <name type="scientific">Brucella rhizosphaerae</name>
    <dbReference type="NCBI Taxonomy" id="571254"/>
    <lineage>
        <taxon>Bacteria</taxon>
        <taxon>Pseudomonadati</taxon>
        <taxon>Pseudomonadota</taxon>
        <taxon>Alphaproteobacteria</taxon>
        <taxon>Hyphomicrobiales</taxon>
        <taxon>Brucellaceae</taxon>
        <taxon>Brucella/Ochrobactrum group</taxon>
        <taxon>Brucella</taxon>
    </lineage>
</organism>
<dbReference type="AlphaFoldDB" id="A0A256F8X3"/>
<dbReference type="InterPro" id="IPR031308">
    <property type="entry name" value="UCP028777"/>
</dbReference>
<dbReference type="InterPro" id="IPR052937">
    <property type="entry name" value="Inner_membrane_protein"/>
</dbReference>
<sequence>MRFVGNVIWFVFGGAVLALIWLLGAVIFAVSIVGLPLTRSALEMAKMSAFPFGKTVVHVRELDGRELSATTAATGTIGFIFNVLWACTFGIVLFFGYIFAGIFNCLTIIGIPFGLQSFKLAAISLWPIGRRVVSLELADAARNRNALKQLDAIRGA</sequence>
<gene>
    <name evidence="3" type="ORF">CEV32_1546</name>
</gene>
<keyword evidence="4" id="KW-1185">Reference proteome</keyword>
<dbReference type="PANTHER" id="PTHR42903">
    <property type="entry name" value="INNER MEMBRANE PROTEIN YCCF"/>
    <property type="match status" value="1"/>
</dbReference>
<dbReference type="OrthoDB" id="3238663at2"/>
<evidence type="ECO:0000313" key="3">
    <source>
        <dbReference type="EMBL" id="OYR11248.1"/>
    </source>
</evidence>
<keyword evidence="1" id="KW-0812">Transmembrane</keyword>
<keyword evidence="1" id="KW-0997">Cell inner membrane</keyword>
<dbReference type="GO" id="GO:0005886">
    <property type="term" value="C:plasma membrane"/>
    <property type="evidence" value="ECO:0007669"/>
    <property type="project" value="UniProtKB-SubCell"/>
</dbReference>
<dbReference type="Proteomes" id="UP000216345">
    <property type="component" value="Unassembled WGS sequence"/>
</dbReference>
<comment type="caution">
    <text evidence="3">The sequence shown here is derived from an EMBL/GenBank/DDBJ whole genome shotgun (WGS) entry which is preliminary data.</text>
</comment>
<feature type="transmembrane region" description="Helical" evidence="1">
    <location>
        <begin position="67"/>
        <end position="85"/>
    </location>
</feature>
<feature type="transmembrane region" description="Helical" evidence="1">
    <location>
        <begin position="6"/>
        <end position="37"/>
    </location>
</feature>
<evidence type="ECO:0000259" key="2">
    <source>
        <dbReference type="Pfam" id="PF03733"/>
    </source>
</evidence>
<feature type="domain" description="Inner membrane component" evidence="2">
    <location>
        <begin position="80"/>
        <end position="130"/>
    </location>
</feature>
<dbReference type="EMBL" id="NNRK01000033">
    <property type="protein sequence ID" value="OYR11248.1"/>
    <property type="molecule type" value="Genomic_DNA"/>
</dbReference>
<keyword evidence="1" id="KW-1003">Cell membrane</keyword>
<dbReference type="PIRSF" id="PIRSF028777">
    <property type="entry name" value="UCP028777"/>
    <property type="match status" value="1"/>
</dbReference>
<keyword evidence="1" id="KW-1133">Transmembrane helix</keyword>
<dbReference type="RefSeq" id="WP_094578204.1">
    <property type="nucleotide sequence ID" value="NZ_JBHEEL010000007.1"/>
</dbReference>
<comment type="subcellular location">
    <subcellularLocation>
        <location evidence="1">Cell inner membrane</location>
        <topology evidence="1">Multi-pass membrane protein</topology>
    </subcellularLocation>
</comment>
<dbReference type="InterPro" id="IPR005185">
    <property type="entry name" value="YccF"/>
</dbReference>
<accession>A0A256F8X3</accession>